<organism evidence="6 7">
    <name type="scientific">Sporothrix epigloea</name>
    <dbReference type="NCBI Taxonomy" id="1892477"/>
    <lineage>
        <taxon>Eukaryota</taxon>
        <taxon>Fungi</taxon>
        <taxon>Dikarya</taxon>
        <taxon>Ascomycota</taxon>
        <taxon>Pezizomycotina</taxon>
        <taxon>Sordariomycetes</taxon>
        <taxon>Sordariomycetidae</taxon>
        <taxon>Ophiostomatales</taxon>
        <taxon>Ophiostomataceae</taxon>
        <taxon>Sporothrix</taxon>
    </lineage>
</organism>
<feature type="compositionally biased region" description="Low complexity" evidence="4">
    <location>
        <begin position="7"/>
        <end position="21"/>
    </location>
</feature>
<evidence type="ECO:0000256" key="2">
    <source>
        <dbReference type="ARBA" id="ARBA00011353"/>
    </source>
</evidence>
<feature type="domain" description="Chromo shadow" evidence="5">
    <location>
        <begin position="206"/>
        <end position="271"/>
    </location>
</feature>
<feature type="region of interest" description="Disordered" evidence="4">
    <location>
        <begin position="1"/>
        <end position="201"/>
    </location>
</feature>
<feature type="compositionally biased region" description="Acidic residues" evidence="4">
    <location>
        <begin position="88"/>
        <end position="118"/>
    </location>
</feature>
<dbReference type="InterPro" id="IPR008251">
    <property type="entry name" value="Chromo_shadow_dom"/>
</dbReference>
<accession>A0ABP0DIX5</accession>
<evidence type="ECO:0000256" key="1">
    <source>
        <dbReference type="ARBA" id="ARBA00004123"/>
    </source>
</evidence>
<evidence type="ECO:0000313" key="7">
    <source>
        <dbReference type="Proteomes" id="UP001642502"/>
    </source>
</evidence>
<dbReference type="SUPFAM" id="SSF54160">
    <property type="entry name" value="Chromo domain-like"/>
    <property type="match status" value="1"/>
</dbReference>
<feature type="compositionally biased region" description="Basic residues" evidence="4">
    <location>
        <begin position="182"/>
        <end position="191"/>
    </location>
</feature>
<dbReference type="InterPro" id="IPR016197">
    <property type="entry name" value="Chromo-like_dom_sf"/>
</dbReference>
<dbReference type="Pfam" id="PF01393">
    <property type="entry name" value="Chromo_shadow"/>
    <property type="match status" value="1"/>
</dbReference>
<dbReference type="CDD" id="cd18657">
    <property type="entry name" value="CSD_Swi6"/>
    <property type="match status" value="1"/>
</dbReference>
<dbReference type="EMBL" id="CAWUON010000024">
    <property type="protein sequence ID" value="CAK7267055.1"/>
    <property type="molecule type" value="Genomic_DNA"/>
</dbReference>
<keyword evidence="7" id="KW-1185">Reference proteome</keyword>
<comment type="subcellular location">
    <subcellularLocation>
        <location evidence="1">Nucleus</location>
    </subcellularLocation>
</comment>
<gene>
    <name evidence="6" type="ORF">SEPCBS119000_002343</name>
</gene>
<reference evidence="6 7" key="1">
    <citation type="submission" date="2024-01" db="EMBL/GenBank/DDBJ databases">
        <authorList>
            <person name="Allen C."/>
            <person name="Tagirdzhanova G."/>
        </authorList>
    </citation>
    <scope>NUCLEOTIDE SEQUENCE [LARGE SCALE GENOMIC DNA]</scope>
    <source>
        <strain evidence="6 7">CBS 119000</strain>
    </source>
</reference>
<dbReference type="Proteomes" id="UP001642502">
    <property type="component" value="Unassembled WGS sequence"/>
</dbReference>
<evidence type="ECO:0000259" key="5">
    <source>
        <dbReference type="SMART" id="SM00300"/>
    </source>
</evidence>
<feature type="compositionally biased region" description="Acidic residues" evidence="4">
    <location>
        <begin position="65"/>
        <end position="80"/>
    </location>
</feature>
<evidence type="ECO:0000256" key="3">
    <source>
        <dbReference type="ARBA" id="ARBA00023242"/>
    </source>
</evidence>
<evidence type="ECO:0000256" key="4">
    <source>
        <dbReference type="SAM" id="MobiDB-lite"/>
    </source>
</evidence>
<comment type="caution">
    <text evidence="6">The sequence shown here is derived from an EMBL/GenBank/DDBJ whole genome shotgun (WGS) entry which is preliminary data.</text>
</comment>
<proteinExistence type="predicted"/>
<name>A0ABP0DIX5_9PEZI</name>
<sequence>MPHTFNDDVSSSASDAAVTTTPLATRRGKRNTSYSDASENGDDIGGSHNKILRKSSHGLAIAAKEEEESVKDLVEGDIDDGSDKDNTDDKDDENDGDDRDPGIENDDDNADINNDEAVNDDKDNKDEENDDEDADKIGEDEVNASEILSEYIAKVGGRAKLLEEPSKGRKRGRPSTGATRKPASKRTRKSASHTVSRKSPERVQQVFIPPSGSWEDSVTDVEMYRGDDNDLRVFLTWKNGSKTQHAAREAYTRCPQKILEFYESRISFKAP</sequence>
<evidence type="ECO:0000313" key="6">
    <source>
        <dbReference type="EMBL" id="CAK7267055.1"/>
    </source>
</evidence>
<dbReference type="SMART" id="SM00300">
    <property type="entry name" value="ChSh"/>
    <property type="match status" value="1"/>
</dbReference>
<comment type="subunit">
    <text evidence="2">Component of the NuA4 histone acetyltransferase complex.</text>
</comment>
<protein>
    <recommendedName>
        <fullName evidence="5">Chromo shadow domain-containing protein</fullName>
    </recommendedName>
</protein>
<keyword evidence="3" id="KW-0539">Nucleus</keyword>
<dbReference type="Gene3D" id="2.40.50.40">
    <property type="match status" value="1"/>
</dbReference>
<feature type="compositionally biased region" description="Acidic residues" evidence="4">
    <location>
        <begin position="126"/>
        <end position="143"/>
    </location>
</feature>